<dbReference type="Proteomes" id="UP001311232">
    <property type="component" value="Unassembled WGS sequence"/>
</dbReference>
<protein>
    <submittedName>
        <fullName evidence="1">Uncharacterized protein</fullName>
    </submittedName>
</protein>
<name>A0AAV9RM23_9TELE</name>
<evidence type="ECO:0000313" key="2">
    <source>
        <dbReference type="Proteomes" id="UP001311232"/>
    </source>
</evidence>
<accession>A0AAV9RM23</accession>
<dbReference type="AlphaFoldDB" id="A0AAV9RM23"/>
<sequence length="84" mass="9758">MKWIRSVSGHLSRVVRSKMLVVVYLQTFSHREEAPEPSLYIHDTPDHMTLYNLYYVTSLTNEMPILSSRLKASMTPPLLGCHWP</sequence>
<reference evidence="1 2" key="1">
    <citation type="submission" date="2021-06" db="EMBL/GenBank/DDBJ databases">
        <authorList>
            <person name="Palmer J.M."/>
        </authorList>
    </citation>
    <scope>NUCLEOTIDE SEQUENCE [LARGE SCALE GENOMIC DNA]</scope>
    <source>
        <strain evidence="1 2">MEX-2019</strain>
        <tissue evidence="1">Muscle</tissue>
    </source>
</reference>
<dbReference type="EMBL" id="JAHHUM010001707">
    <property type="protein sequence ID" value="KAK5610047.1"/>
    <property type="molecule type" value="Genomic_DNA"/>
</dbReference>
<comment type="caution">
    <text evidence="1">The sequence shown here is derived from an EMBL/GenBank/DDBJ whole genome shotgun (WGS) entry which is preliminary data.</text>
</comment>
<keyword evidence="2" id="KW-1185">Reference proteome</keyword>
<organism evidence="1 2">
    <name type="scientific">Crenichthys baileyi</name>
    <name type="common">White River springfish</name>
    <dbReference type="NCBI Taxonomy" id="28760"/>
    <lineage>
        <taxon>Eukaryota</taxon>
        <taxon>Metazoa</taxon>
        <taxon>Chordata</taxon>
        <taxon>Craniata</taxon>
        <taxon>Vertebrata</taxon>
        <taxon>Euteleostomi</taxon>
        <taxon>Actinopterygii</taxon>
        <taxon>Neopterygii</taxon>
        <taxon>Teleostei</taxon>
        <taxon>Neoteleostei</taxon>
        <taxon>Acanthomorphata</taxon>
        <taxon>Ovalentaria</taxon>
        <taxon>Atherinomorphae</taxon>
        <taxon>Cyprinodontiformes</taxon>
        <taxon>Goodeidae</taxon>
        <taxon>Crenichthys</taxon>
    </lineage>
</organism>
<evidence type="ECO:0000313" key="1">
    <source>
        <dbReference type="EMBL" id="KAK5610047.1"/>
    </source>
</evidence>
<gene>
    <name evidence="1" type="ORF">CRENBAI_013645</name>
</gene>
<proteinExistence type="predicted"/>